<dbReference type="RefSeq" id="XP_026622511.1">
    <property type="nucleotide sequence ID" value="XM_026767569.1"/>
</dbReference>
<feature type="transmembrane region" description="Helical" evidence="1">
    <location>
        <begin position="57"/>
        <end position="79"/>
    </location>
</feature>
<dbReference type="EMBL" id="KZ852067">
    <property type="protein sequence ID" value="RDH29489.1"/>
    <property type="molecule type" value="Genomic_DNA"/>
</dbReference>
<dbReference type="GeneID" id="38135925"/>
<keyword evidence="1" id="KW-1133">Transmembrane helix</keyword>
<evidence type="ECO:0000256" key="1">
    <source>
        <dbReference type="SAM" id="Phobius"/>
    </source>
</evidence>
<dbReference type="AlphaFoldDB" id="A0A3F3PRA4"/>
<evidence type="ECO:0000313" key="3">
    <source>
        <dbReference type="Proteomes" id="UP000253729"/>
    </source>
</evidence>
<organism evidence="2 3">
    <name type="scientific">Aspergillus welwitschiae</name>
    <dbReference type="NCBI Taxonomy" id="1341132"/>
    <lineage>
        <taxon>Eukaryota</taxon>
        <taxon>Fungi</taxon>
        <taxon>Dikarya</taxon>
        <taxon>Ascomycota</taxon>
        <taxon>Pezizomycotina</taxon>
        <taxon>Eurotiomycetes</taxon>
        <taxon>Eurotiomycetidae</taxon>
        <taxon>Eurotiales</taxon>
        <taxon>Aspergillaceae</taxon>
        <taxon>Aspergillus</taxon>
        <taxon>Aspergillus subgen. Circumdati</taxon>
    </lineage>
</organism>
<dbReference type="Proteomes" id="UP000253729">
    <property type="component" value="Unassembled WGS sequence"/>
</dbReference>
<gene>
    <name evidence="2" type="ORF">BDQ94DRAFT_150366</name>
</gene>
<accession>A0A3F3PRA4</accession>
<keyword evidence="1" id="KW-0812">Transmembrane</keyword>
<sequence length="104" mass="12069">METHSTSPRRQPWFSGRRWAEFPTSRPRVHDEYGFILNILDAMGSCLQGQWVWIETSLHVCCVCLCVFLFFMLQFLFFLPVFDGARQSHCPGYPYRRASTGDGA</sequence>
<keyword evidence="1" id="KW-0472">Membrane</keyword>
<name>A0A3F3PRA4_9EURO</name>
<proteinExistence type="predicted"/>
<evidence type="ECO:0000313" key="2">
    <source>
        <dbReference type="EMBL" id="RDH29489.1"/>
    </source>
</evidence>
<protein>
    <submittedName>
        <fullName evidence="2">Uncharacterized protein</fullName>
    </submittedName>
</protein>
<keyword evidence="3" id="KW-1185">Reference proteome</keyword>
<reference evidence="2 3" key="1">
    <citation type="submission" date="2018-07" db="EMBL/GenBank/DDBJ databases">
        <title>The genomes of Aspergillus section Nigri reveals drivers in fungal speciation.</title>
        <authorList>
            <consortium name="DOE Joint Genome Institute"/>
            <person name="Vesth T.C."/>
            <person name="Nybo J."/>
            <person name="Theobald S."/>
            <person name="Brandl J."/>
            <person name="Frisvad J.C."/>
            <person name="Nielsen K.F."/>
            <person name="Lyhne E.K."/>
            <person name="Kogle M.E."/>
            <person name="Kuo A."/>
            <person name="Riley R."/>
            <person name="Clum A."/>
            <person name="Nolan M."/>
            <person name="Lipzen A."/>
            <person name="Salamov A."/>
            <person name="Henrissat B."/>
            <person name="Wiebenga A."/>
            <person name="De vries R.P."/>
            <person name="Grigoriev I.V."/>
            <person name="Mortensen U.H."/>
            <person name="Andersen M.R."/>
            <person name="Baker S.E."/>
        </authorList>
    </citation>
    <scope>NUCLEOTIDE SEQUENCE [LARGE SCALE GENOMIC DNA]</scope>
    <source>
        <strain evidence="2 3">CBS 139.54b</strain>
    </source>
</reference>